<dbReference type="GO" id="GO:0019843">
    <property type="term" value="F:rRNA binding"/>
    <property type="evidence" value="ECO:0007669"/>
    <property type="project" value="UniProtKB-UniRule"/>
</dbReference>
<dbReference type="GO" id="GO:1990904">
    <property type="term" value="C:ribonucleoprotein complex"/>
    <property type="evidence" value="ECO:0007669"/>
    <property type="project" value="UniProtKB-KW"/>
</dbReference>
<evidence type="ECO:0000313" key="8">
    <source>
        <dbReference type="Proteomes" id="UP000177942"/>
    </source>
</evidence>
<keyword evidence="3 5" id="KW-0687">Ribonucleoprotein</keyword>
<dbReference type="STRING" id="1798407.A3A16_00990"/>
<feature type="region of interest" description="Disordered" evidence="6">
    <location>
        <begin position="45"/>
        <end position="89"/>
    </location>
</feature>
<reference evidence="7 8" key="1">
    <citation type="journal article" date="2016" name="Nat. Commun.">
        <title>Thousands of microbial genomes shed light on interconnected biogeochemical processes in an aquifer system.</title>
        <authorList>
            <person name="Anantharaman K."/>
            <person name="Brown C.T."/>
            <person name="Hug L.A."/>
            <person name="Sharon I."/>
            <person name="Castelle C.J."/>
            <person name="Probst A.J."/>
            <person name="Thomas B.C."/>
            <person name="Singh A."/>
            <person name="Wilkins M.J."/>
            <person name="Karaoz U."/>
            <person name="Brodie E.L."/>
            <person name="Williams K.H."/>
            <person name="Hubbard S.S."/>
            <person name="Banfield J.F."/>
        </authorList>
    </citation>
    <scope>NUCLEOTIDE SEQUENCE [LARGE SCALE GENOMIC DNA]</scope>
</reference>
<dbReference type="InterPro" id="IPR002136">
    <property type="entry name" value="Ribosomal_uL4"/>
</dbReference>
<dbReference type="GO" id="GO:0006412">
    <property type="term" value="P:translation"/>
    <property type="evidence" value="ECO:0007669"/>
    <property type="project" value="UniProtKB-UniRule"/>
</dbReference>
<proteinExistence type="inferred from homology"/>
<name>A0A1G1ZN38_9BACT</name>
<evidence type="ECO:0000313" key="7">
    <source>
        <dbReference type="EMBL" id="OGY65945.1"/>
    </source>
</evidence>
<dbReference type="EMBL" id="MHJJ01000005">
    <property type="protein sequence ID" value="OGY65945.1"/>
    <property type="molecule type" value="Genomic_DNA"/>
</dbReference>
<keyword evidence="5" id="KW-0694">RNA-binding</keyword>
<evidence type="ECO:0000256" key="6">
    <source>
        <dbReference type="SAM" id="MobiDB-lite"/>
    </source>
</evidence>
<dbReference type="Proteomes" id="UP000177942">
    <property type="component" value="Unassembled WGS sequence"/>
</dbReference>
<gene>
    <name evidence="5" type="primary">rplD</name>
    <name evidence="7" type="ORF">A3A16_00990</name>
</gene>
<evidence type="ECO:0000256" key="4">
    <source>
        <dbReference type="ARBA" id="ARBA00035244"/>
    </source>
</evidence>
<accession>A0A1G1ZN38</accession>
<dbReference type="PANTHER" id="PTHR10746">
    <property type="entry name" value="50S RIBOSOMAL PROTEIN L4"/>
    <property type="match status" value="1"/>
</dbReference>
<dbReference type="PANTHER" id="PTHR10746:SF6">
    <property type="entry name" value="LARGE RIBOSOMAL SUBUNIT PROTEIN UL4M"/>
    <property type="match status" value="1"/>
</dbReference>
<comment type="subunit">
    <text evidence="5">Part of the 50S ribosomal subunit.</text>
</comment>
<dbReference type="SUPFAM" id="SSF52166">
    <property type="entry name" value="Ribosomal protein L4"/>
    <property type="match status" value="1"/>
</dbReference>
<comment type="function">
    <text evidence="5">One of the primary rRNA binding proteins, this protein initially binds near the 5'-end of the 23S rRNA. It is important during the early stages of 50S assembly. It makes multiple contacts with different domains of the 23S rRNA in the assembled 50S subunit and ribosome.</text>
</comment>
<evidence type="ECO:0000256" key="1">
    <source>
        <dbReference type="ARBA" id="ARBA00010528"/>
    </source>
</evidence>
<dbReference type="HAMAP" id="MF_01328_B">
    <property type="entry name" value="Ribosomal_uL4_B"/>
    <property type="match status" value="1"/>
</dbReference>
<dbReference type="NCBIfam" id="TIGR03953">
    <property type="entry name" value="rplD_bact"/>
    <property type="match status" value="1"/>
</dbReference>
<comment type="function">
    <text evidence="5">Forms part of the polypeptide exit tunnel.</text>
</comment>
<dbReference type="GO" id="GO:0003735">
    <property type="term" value="F:structural constituent of ribosome"/>
    <property type="evidence" value="ECO:0007669"/>
    <property type="project" value="InterPro"/>
</dbReference>
<evidence type="ECO:0000256" key="3">
    <source>
        <dbReference type="ARBA" id="ARBA00023274"/>
    </source>
</evidence>
<feature type="compositionally biased region" description="Basic residues" evidence="6">
    <location>
        <begin position="62"/>
        <end position="76"/>
    </location>
</feature>
<dbReference type="InterPro" id="IPR013005">
    <property type="entry name" value="Ribosomal_uL4-like"/>
</dbReference>
<evidence type="ECO:0000256" key="2">
    <source>
        <dbReference type="ARBA" id="ARBA00022980"/>
    </source>
</evidence>
<dbReference type="InterPro" id="IPR023574">
    <property type="entry name" value="Ribosomal_uL4_dom_sf"/>
</dbReference>
<comment type="caution">
    <text evidence="7">The sequence shown here is derived from an EMBL/GenBank/DDBJ whole genome shotgun (WGS) entry which is preliminary data.</text>
</comment>
<dbReference type="Gene3D" id="3.40.1370.10">
    <property type="match status" value="1"/>
</dbReference>
<dbReference type="AlphaFoldDB" id="A0A1G1ZN38"/>
<comment type="similarity">
    <text evidence="1 5">Belongs to the universal ribosomal protein uL4 family.</text>
</comment>
<keyword evidence="2 5" id="KW-0689">Ribosomal protein</keyword>
<evidence type="ECO:0000256" key="5">
    <source>
        <dbReference type="HAMAP-Rule" id="MF_01328"/>
    </source>
</evidence>
<dbReference type="Pfam" id="PF00573">
    <property type="entry name" value="Ribosomal_L4"/>
    <property type="match status" value="1"/>
</dbReference>
<dbReference type="GO" id="GO:0005840">
    <property type="term" value="C:ribosome"/>
    <property type="evidence" value="ECO:0007669"/>
    <property type="project" value="UniProtKB-KW"/>
</dbReference>
<sequence>MKTQVYNLKGENVGEINLPNNIFSRPWNSDLVHQVLRAQLANRRQPWAHAKGRGEVSGGGKKPWRQKHTGRARHGSIRSPIWKGGGVTHGPVKEKKYELKINKKMLRAAIYSALSKKLADNELKIIDSLKLNSFKTKELNLALGQFLKKSLSALLVPAMENKLIYRASRNIPNIKSSSSNALNVYDILKYKNVLIDKEAVPEIK</sequence>
<keyword evidence="5" id="KW-0699">rRNA-binding</keyword>
<organism evidence="7 8">
    <name type="scientific">Candidatus Harrisonbacteria bacterium RIFCSPLOWO2_01_FULL_44_18</name>
    <dbReference type="NCBI Taxonomy" id="1798407"/>
    <lineage>
        <taxon>Bacteria</taxon>
        <taxon>Candidatus Harrisoniibacteriota</taxon>
    </lineage>
</organism>
<protein>
    <recommendedName>
        <fullName evidence="4 5">Large ribosomal subunit protein uL4</fullName>
    </recommendedName>
</protein>